<keyword evidence="6" id="KW-1133">Transmembrane helix</keyword>
<comment type="caution">
    <text evidence="12">The sequence shown here is derived from an EMBL/GenBank/DDBJ whole genome shotgun (WGS) entry which is preliminary data.</text>
</comment>
<evidence type="ECO:0000256" key="4">
    <source>
        <dbReference type="ARBA" id="ARBA00022729"/>
    </source>
</evidence>
<keyword evidence="5" id="KW-0677">Repeat</keyword>
<gene>
    <name evidence="12" type="ORF">CRG98_016260</name>
</gene>
<evidence type="ECO:0000313" key="13">
    <source>
        <dbReference type="Proteomes" id="UP000233551"/>
    </source>
</evidence>
<dbReference type="InterPro" id="IPR032675">
    <property type="entry name" value="LRR_dom_sf"/>
</dbReference>
<evidence type="ECO:0000313" key="12">
    <source>
        <dbReference type="EMBL" id="PKI63372.1"/>
    </source>
</evidence>
<keyword evidence="8" id="KW-0675">Receptor</keyword>
<feature type="signal peptide" evidence="10">
    <location>
        <begin position="1"/>
        <end position="23"/>
    </location>
</feature>
<dbReference type="InterPro" id="IPR046956">
    <property type="entry name" value="RLP23-like"/>
</dbReference>
<dbReference type="Gene3D" id="3.80.10.10">
    <property type="entry name" value="Ribonuclease Inhibitor"/>
    <property type="match status" value="3"/>
</dbReference>
<name>A0A2I0K4B8_PUNGR</name>
<accession>A0A2I0K4B8</accession>
<dbReference type="STRING" id="22663.A0A2I0K4B8"/>
<dbReference type="InterPro" id="IPR001611">
    <property type="entry name" value="Leu-rich_rpt"/>
</dbReference>
<evidence type="ECO:0000256" key="8">
    <source>
        <dbReference type="ARBA" id="ARBA00023170"/>
    </source>
</evidence>
<evidence type="ECO:0000259" key="11">
    <source>
        <dbReference type="Pfam" id="PF08263"/>
    </source>
</evidence>
<dbReference type="PANTHER" id="PTHR48063">
    <property type="entry name" value="LRR RECEPTOR-LIKE KINASE"/>
    <property type="match status" value="1"/>
</dbReference>
<keyword evidence="3" id="KW-0812">Transmembrane</keyword>
<dbReference type="GO" id="GO:0016020">
    <property type="term" value="C:membrane"/>
    <property type="evidence" value="ECO:0007669"/>
    <property type="project" value="UniProtKB-SubCell"/>
</dbReference>
<feature type="domain" description="Leucine-rich repeat-containing N-terminal plant-type" evidence="11">
    <location>
        <begin position="26"/>
        <end position="63"/>
    </location>
</feature>
<dbReference type="Pfam" id="PF08263">
    <property type="entry name" value="LRRNT_2"/>
    <property type="match status" value="1"/>
</dbReference>
<feature type="chain" id="PRO_5014113886" description="Leucine-rich repeat-containing N-terminal plant-type domain-containing protein" evidence="10">
    <location>
        <begin position="24"/>
        <end position="227"/>
    </location>
</feature>
<evidence type="ECO:0000256" key="2">
    <source>
        <dbReference type="ARBA" id="ARBA00022614"/>
    </source>
</evidence>
<keyword evidence="2" id="KW-0433">Leucine-rich repeat</keyword>
<evidence type="ECO:0000256" key="7">
    <source>
        <dbReference type="ARBA" id="ARBA00023136"/>
    </source>
</evidence>
<keyword evidence="9" id="KW-0325">Glycoprotein</keyword>
<dbReference type="AlphaFoldDB" id="A0A2I0K4B8"/>
<comment type="subcellular location">
    <subcellularLocation>
        <location evidence="1">Membrane</location>
        <topology evidence="1">Single-pass type I membrane protein</topology>
    </subcellularLocation>
</comment>
<evidence type="ECO:0000256" key="6">
    <source>
        <dbReference type="ARBA" id="ARBA00022989"/>
    </source>
</evidence>
<dbReference type="PANTHER" id="PTHR48063:SF84">
    <property type="entry name" value="LRR RECEPTOR-LIKE SERINE_THREONINE-PROTEIN KINASE FLS2"/>
    <property type="match status" value="1"/>
</dbReference>
<evidence type="ECO:0000256" key="10">
    <source>
        <dbReference type="SAM" id="SignalP"/>
    </source>
</evidence>
<keyword evidence="7" id="KW-0472">Membrane</keyword>
<evidence type="ECO:0000256" key="3">
    <source>
        <dbReference type="ARBA" id="ARBA00022692"/>
    </source>
</evidence>
<dbReference type="InterPro" id="IPR013210">
    <property type="entry name" value="LRR_N_plant-typ"/>
</dbReference>
<dbReference type="EMBL" id="PGOL01000891">
    <property type="protein sequence ID" value="PKI63372.1"/>
    <property type="molecule type" value="Genomic_DNA"/>
</dbReference>
<sequence length="227" mass="25259">MKPHIVAFLLSLHLCHNFFVVRSCLDNEREALLSFKSVLSDPSKRLSSWEGEDCCKWKGIICSDSLHIPEESFLNLPKLTYLNFSNSNFSGSINNQFLELTSLRSLDLSCAMDVVDYSSVTLTVSSTLMVEASSPYSYISGGALSSSDLNWLRSLRNLKELVLSGVDLSEASRSSSLWVEPLSSLSSLETLVLSNCSVFAPLPIDGFLNLTDLRYLLMDFNSFQSLR</sequence>
<keyword evidence="13" id="KW-1185">Reference proteome</keyword>
<proteinExistence type="predicted"/>
<evidence type="ECO:0000256" key="1">
    <source>
        <dbReference type="ARBA" id="ARBA00004479"/>
    </source>
</evidence>
<keyword evidence="4 10" id="KW-0732">Signal</keyword>
<organism evidence="12 13">
    <name type="scientific">Punica granatum</name>
    <name type="common">Pomegranate</name>
    <dbReference type="NCBI Taxonomy" id="22663"/>
    <lineage>
        <taxon>Eukaryota</taxon>
        <taxon>Viridiplantae</taxon>
        <taxon>Streptophyta</taxon>
        <taxon>Embryophyta</taxon>
        <taxon>Tracheophyta</taxon>
        <taxon>Spermatophyta</taxon>
        <taxon>Magnoliopsida</taxon>
        <taxon>eudicotyledons</taxon>
        <taxon>Gunneridae</taxon>
        <taxon>Pentapetalae</taxon>
        <taxon>rosids</taxon>
        <taxon>malvids</taxon>
        <taxon>Myrtales</taxon>
        <taxon>Lythraceae</taxon>
        <taxon>Punica</taxon>
    </lineage>
</organism>
<evidence type="ECO:0000256" key="5">
    <source>
        <dbReference type="ARBA" id="ARBA00022737"/>
    </source>
</evidence>
<reference evidence="12 13" key="1">
    <citation type="submission" date="2017-11" db="EMBL/GenBank/DDBJ databases">
        <title>De-novo sequencing of pomegranate (Punica granatum L.) genome.</title>
        <authorList>
            <person name="Akparov Z."/>
            <person name="Amiraslanov A."/>
            <person name="Hajiyeva S."/>
            <person name="Abbasov M."/>
            <person name="Kaur K."/>
            <person name="Hamwieh A."/>
            <person name="Solovyev V."/>
            <person name="Salamov A."/>
            <person name="Braich B."/>
            <person name="Kosarev P."/>
            <person name="Mahmoud A."/>
            <person name="Hajiyev E."/>
            <person name="Babayeva S."/>
            <person name="Izzatullayeva V."/>
            <person name="Mammadov A."/>
            <person name="Mammadov A."/>
            <person name="Sharifova S."/>
            <person name="Ojaghi J."/>
            <person name="Eynullazada K."/>
            <person name="Bayramov B."/>
            <person name="Abdulazimova A."/>
            <person name="Shahmuradov I."/>
        </authorList>
    </citation>
    <scope>NUCLEOTIDE SEQUENCE [LARGE SCALE GENOMIC DNA]</scope>
    <source>
        <strain evidence="13">cv. AG2017</strain>
        <tissue evidence="12">Leaf</tissue>
    </source>
</reference>
<protein>
    <recommendedName>
        <fullName evidence="11">Leucine-rich repeat-containing N-terminal plant-type domain-containing protein</fullName>
    </recommendedName>
</protein>
<dbReference type="Pfam" id="PF13855">
    <property type="entry name" value="LRR_8"/>
    <property type="match status" value="1"/>
</dbReference>
<evidence type="ECO:0000256" key="9">
    <source>
        <dbReference type="ARBA" id="ARBA00023180"/>
    </source>
</evidence>
<dbReference type="SUPFAM" id="SSF52058">
    <property type="entry name" value="L domain-like"/>
    <property type="match status" value="1"/>
</dbReference>
<dbReference type="Proteomes" id="UP000233551">
    <property type="component" value="Unassembled WGS sequence"/>
</dbReference>